<sequence>MTKSIANSLGELKSTQKHSRAQILAMLCLFATCVSTNAAPSGQLNLYVDRETKQVFTEPGANRVKLGTFEPASKELTQSDNNQALTKLEVGNKGLVVTSGNGDFAISLGGRIHADSTTHLNDELQKRSNGDPVEAVSGTELRRARLALKGRFNRDFTYTIEGDWGGNSVSMKDVLMTYHANPKLEITVGNQKHAVSMEVQESSNDIMFNERSLLTALTLPHFDRAMGVNVKTMGQNWSFQSGVYGDAISASGDGADEGGGFGARGTFAPINEAGKLLHIGANVGLRKANDNNNLSNSKTPRLRYETTNMSDFYLSDTGSIAGFEEIQLTGLELAAMRGRFSAQAEWGQANIKRDGGSDLRFDAHYLQFGWTLTGETRNYKGSDGEFKMLKPRNNFDLSQHHWGAWELALRLDEVDLKDEEIEGGSQQRISLNLNWYLNANLRILFGYSRAYELDAGPLIQPSGSEADNVDVISLRTQIAL</sequence>
<evidence type="ECO:0000313" key="1">
    <source>
        <dbReference type="EMBL" id="MBW2939640.1"/>
    </source>
</evidence>
<keyword evidence="2" id="KW-1185">Reference proteome</keyword>
<proteinExistence type="predicted"/>
<dbReference type="RefSeq" id="WP_219041887.1">
    <property type="nucleotide sequence ID" value="NZ_JAHWDQ010000001.1"/>
</dbReference>
<comment type="caution">
    <text evidence="1">The sequence shown here is derived from an EMBL/GenBank/DDBJ whole genome shotgun (WGS) entry which is preliminary data.</text>
</comment>
<name>A0ABS6VPF3_9GAMM</name>
<dbReference type="EMBL" id="JAHWDQ010000001">
    <property type="protein sequence ID" value="MBW2939640.1"/>
    <property type="molecule type" value="Genomic_DNA"/>
</dbReference>
<accession>A0ABS6VPF3</accession>
<dbReference type="InterPro" id="IPR010870">
    <property type="entry name" value="Porin_O/P"/>
</dbReference>
<protein>
    <submittedName>
        <fullName evidence="1">OprO/OprP family phosphate-selective porin</fullName>
    </submittedName>
</protein>
<dbReference type="Proteomes" id="UP001166291">
    <property type="component" value="Unassembled WGS sequence"/>
</dbReference>
<dbReference type="Pfam" id="PF07396">
    <property type="entry name" value="Porin_O_P"/>
    <property type="match status" value="1"/>
</dbReference>
<reference evidence="1" key="1">
    <citation type="submission" date="2021-07" db="EMBL/GenBank/DDBJ databases">
        <title>Zhongshania sp. CAU 1632 isolated from seawater.</title>
        <authorList>
            <person name="Kim W."/>
        </authorList>
    </citation>
    <scope>NUCLEOTIDE SEQUENCE</scope>
    <source>
        <strain evidence="1">CAU 1632</strain>
    </source>
</reference>
<evidence type="ECO:0000313" key="2">
    <source>
        <dbReference type="Proteomes" id="UP001166291"/>
    </source>
</evidence>
<organism evidence="1 2">
    <name type="scientific">Zhongshania aquimaris</name>
    <dbReference type="NCBI Taxonomy" id="2857107"/>
    <lineage>
        <taxon>Bacteria</taxon>
        <taxon>Pseudomonadati</taxon>
        <taxon>Pseudomonadota</taxon>
        <taxon>Gammaproteobacteria</taxon>
        <taxon>Cellvibrionales</taxon>
        <taxon>Spongiibacteraceae</taxon>
        <taxon>Zhongshania</taxon>
    </lineage>
</organism>
<gene>
    <name evidence="1" type="ORF">KXJ70_02570</name>
</gene>